<evidence type="ECO:0000313" key="1">
    <source>
        <dbReference type="EMBL" id="BBE50132.1"/>
    </source>
</evidence>
<dbReference type="Proteomes" id="UP000033070">
    <property type="component" value="Chromosome"/>
</dbReference>
<dbReference type="EMBL" id="AP018738">
    <property type="protein sequence ID" value="BBE50132.1"/>
    <property type="molecule type" value="Genomic_DNA"/>
</dbReference>
<dbReference type="STRING" id="1188319.OYT1_00187"/>
<reference evidence="1 2" key="1">
    <citation type="submission" date="2018-06" db="EMBL/GenBank/DDBJ databases">
        <title>OYT1 Genome Sequencing.</title>
        <authorList>
            <person name="Kato S."/>
            <person name="Itoh T."/>
            <person name="Ohkuma M."/>
        </authorList>
    </citation>
    <scope>NUCLEOTIDE SEQUENCE [LARGE SCALE GENOMIC DNA]</scope>
    <source>
        <strain evidence="1 2">OYT1</strain>
    </source>
</reference>
<sequence>MPTIQPENIAPSPSKTGLPTQQLLFQSAYSEIENALDSRQFAEAIALSETVMSYYLAARKASLQSQDASRIRLTCIGALVFELSGIKLHGVRETNKIALSLYLKVMDWSEEKNRLLHELLTANDSAPWSERYANLEDVATRGAALVADLLVIQADEWSANGSLFDAPIPNTNATATSSIETV</sequence>
<keyword evidence="2" id="KW-1185">Reference proteome</keyword>
<evidence type="ECO:0000313" key="2">
    <source>
        <dbReference type="Proteomes" id="UP000033070"/>
    </source>
</evidence>
<gene>
    <name evidence="1" type="ORF">OYT1_ch0565</name>
</gene>
<proteinExistence type="predicted"/>
<accession>A0A2Z6G9L7</accession>
<dbReference type="KEGG" id="fam:OYT1_ch0565"/>
<name>A0A2Z6G9L7_9PROT</name>
<organism evidence="1 2">
    <name type="scientific">Ferriphaselus amnicola</name>
    <dbReference type="NCBI Taxonomy" id="1188319"/>
    <lineage>
        <taxon>Bacteria</taxon>
        <taxon>Pseudomonadati</taxon>
        <taxon>Pseudomonadota</taxon>
        <taxon>Betaproteobacteria</taxon>
        <taxon>Nitrosomonadales</taxon>
        <taxon>Gallionellaceae</taxon>
        <taxon>Ferriphaselus</taxon>
    </lineage>
</organism>
<dbReference type="RefSeq" id="WP_062625453.1">
    <property type="nucleotide sequence ID" value="NZ_AP018738.1"/>
</dbReference>
<protein>
    <submittedName>
        <fullName evidence="1">Uncharacterized protein</fullName>
    </submittedName>
</protein>
<dbReference type="OrthoDB" id="9857521at2"/>
<dbReference type="AlphaFoldDB" id="A0A2Z6G9L7"/>